<dbReference type="GO" id="GO:0016787">
    <property type="term" value="F:hydrolase activity"/>
    <property type="evidence" value="ECO:0007669"/>
    <property type="project" value="UniProtKB-KW"/>
</dbReference>
<dbReference type="InterPro" id="IPR050266">
    <property type="entry name" value="AB_hydrolase_sf"/>
</dbReference>
<sequence length="311" mass="34014">MTTASPYSSLLDRIPVTKQQISIGGSSAAYWEYGTPSDRPTIVMVHGFRGDHHGLEPVVAHLPGFHIISPDLPGFGESEPLRLSRHDLDGYAGWLKRFVDALNLDSKPIILGHSFGSIVVSAALARTGLSTDRLILVNPIAAPALSGPRGILTRLAVIYYQLGAVLPEPIGFGLLRNRIIVRVMSETMAKTKKRALRKWIHSEHDRYFSAFSDRDVVLEAFRASVSNDVSEFAESIDARTLLIAADRDDITPVSAQHTLAALFPDATLEILPDVGHLIHYEVPERAATLIEEFLTPDPRSTSGVDLDEAPL</sequence>
<dbReference type="Gene3D" id="3.40.50.1820">
    <property type="entry name" value="alpha/beta hydrolase"/>
    <property type="match status" value="1"/>
</dbReference>
<dbReference type="PRINTS" id="PR00111">
    <property type="entry name" value="ABHYDROLASE"/>
</dbReference>
<evidence type="ECO:0000313" key="2">
    <source>
        <dbReference type="EMBL" id="PWC07912.1"/>
    </source>
</evidence>
<protein>
    <submittedName>
        <fullName evidence="2">Alpha/beta hydrolase</fullName>
    </submittedName>
</protein>
<evidence type="ECO:0000313" key="3">
    <source>
        <dbReference type="Proteomes" id="UP000244962"/>
    </source>
</evidence>
<organism evidence="2 3">
    <name type="scientific">Mycetocola zhujimingii</name>
    <dbReference type="NCBI Taxonomy" id="2079792"/>
    <lineage>
        <taxon>Bacteria</taxon>
        <taxon>Bacillati</taxon>
        <taxon>Actinomycetota</taxon>
        <taxon>Actinomycetes</taxon>
        <taxon>Micrococcales</taxon>
        <taxon>Microbacteriaceae</taxon>
        <taxon>Mycetocola</taxon>
    </lineage>
</organism>
<dbReference type="InterPro" id="IPR029058">
    <property type="entry name" value="AB_hydrolase_fold"/>
</dbReference>
<dbReference type="SUPFAM" id="SSF53474">
    <property type="entry name" value="alpha/beta-Hydrolases"/>
    <property type="match status" value="1"/>
</dbReference>
<dbReference type="RefSeq" id="WP_108961862.1">
    <property type="nucleotide sequence ID" value="NZ_QEFB01000001.1"/>
</dbReference>
<feature type="domain" description="AB hydrolase-1" evidence="1">
    <location>
        <begin position="42"/>
        <end position="287"/>
    </location>
</feature>
<name>A0A2U1TG96_9MICO</name>
<dbReference type="AlphaFoldDB" id="A0A2U1TG96"/>
<reference evidence="3" key="1">
    <citation type="submission" date="2018-04" db="EMBL/GenBank/DDBJ databases">
        <authorList>
            <person name="Liu S."/>
            <person name="Wang Z."/>
            <person name="Li J."/>
        </authorList>
    </citation>
    <scope>NUCLEOTIDE SEQUENCE [LARGE SCALE GENOMIC DNA]</scope>
    <source>
        <strain evidence="3">622</strain>
    </source>
</reference>
<dbReference type="Pfam" id="PF12697">
    <property type="entry name" value="Abhydrolase_6"/>
    <property type="match status" value="1"/>
</dbReference>
<dbReference type="InterPro" id="IPR000639">
    <property type="entry name" value="Epox_hydrolase-like"/>
</dbReference>
<dbReference type="PRINTS" id="PR00412">
    <property type="entry name" value="EPOXHYDRLASE"/>
</dbReference>
<keyword evidence="2" id="KW-0378">Hydrolase</keyword>
<dbReference type="PANTHER" id="PTHR43798:SF33">
    <property type="entry name" value="HYDROLASE, PUTATIVE (AFU_ORTHOLOGUE AFUA_2G14860)-RELATED"/>
    <property type="match status" value="1"/>
</dbReference>
<dbReference type="PANTHER" id="PTHR43798">
    <property type="entry name" value="MONOACYLGLYCEROL LIPASE"/>
    <property type="match status" value="1"/>
</dbReference>
<dbReference type="Proteomes" id="UP000244962">
    <property type="component" value="Unassembled WGS sequence"/>
</dbReference>
<proteinExistence type="predicted"/>
<dbReference type="GO" id="GO:0016020">
    <property type="term" value="C:membrane"/>
    <property type="evidence" value="ECO:0007669"/>
    <property type="project" value="TreeGrafter"/>
</dbReference>
<keyword evidence="3" id="KW-1185">Reference proteome</keyword>
<dbReference type="EMBL" id="QEFB01000001">
    <property type="protein sequence ID" value="PWC07912.1"/>
    <property type="molecule type" value="Genomic_DNA"/>
</dbReference>
<gene>
    <name evidence="2" type="ORF">DF223_00685</name>
</gene>
<comment type="caution">
    <text evidence="2">The sequence shown here is derived from an EMBL/GenBank/DDBJ whole genome shotgun (WGS) entry which is preliminary data.</text>
</comment>
<dbReference type="InterPro" id="IPR000073">
    <property type="entry name" value="AB_hydrolase_1"/>
</dbReference>
<accession>A0A2U1TG96</accession>
<evidence type="ECO:0000259" key="1">
    <source>
        <dbReference type="Pfam" id="PF12697"/>
    </source>
</evidence>